<organism evidence="1 2">
    <name type="scientific">Hyalomma asiaticum</name>
    <name type="common">Tick</name>
    <dbReference type="NCBI Taxonomy" id="266040"/>
    <lineage>
        <taxon>Eukaryota</taxon>
        <taxon>Metazoa</taxon>
        <taxon>Ecdysozoa</taxon>
        <taxon>Arthropoda</taxon>
        <taxon>Chelicerata</taxon>
        <taxon>Arachnida</taxon>
        <taxon>Acari</taxon>
        <taxon>Parasitiformes</taxon>
        <taxon>Ixodida</taxon>
        <taxon>Ixodoidea</taxon>
        <taxon>Ixodidae</taxon>
        <taxon>Hyalomminae</taxon>
        <taxon>Hyalomma</taxon>
    </lineage>
</organism>
<dbReference type="EMBL" id="CM023487">
    <property type="protein sequence ID" value="KAH6926558.1"/>
    <property type="molecule type" value="Genomic_DNA"/>
</dbReference>
<accession>A0ACB7RVR6</accession>
<protein>
    <submittedName>
        <fullName evidence="1">Uncharacterized protein</fullName>
    </submittedName>
</protein>
<evidence type="ECO:0000313" key="2">
    <source>
        <dbReference type="Proteomes" id="UP000821845"/>
    </source>
</evidence>
<reference evidence="1" key="1">
    <citation type="submission" date="2020-05" db="EMBL/GenBank/DDBJ databases">
        <title>Large-scale comparative analyses of tick genomes elucidate their genetic diversity and vector capacities.</title>
        <authorList>
            <person name="Jia N."/>
            <person name="Wang J."/>
            <person name="Shi W."/>
            <person name="Du L."/>
            <person name="Sun Y."/>
            <person name="Zhan W."/>
            <person name="Jiang J."/>
            <person name="Wang Q."/>
            <person name="Zhang B."/>
            <person name="Ji P."/>
            <person name="Sakyi L.B."/>
            <person name="Cui X."/>
            <person name="Yuan T."/>
            <person name="Jiang B."/>
            <person name="Yang W."/>
            <person name="Lam T.T.-Y."/>
            <person name="Chang Q."/>
            <person name="Ding S."/>
            <person name="Wang X."/>
            <person name="Zhu J."/>
            <person name="Ruan X."/>
            <person name="Zhao L."/>
            <person name="Wei J."/>
            <person name="Que T."/>
            <person name="Du C."/>
            <person name="Cheng J."/>
            <person name="Dai P."/>
            <person name="Han X."/>
            <person name="Huang E."/>
            <person name="Gao Y."/>
            <person name="Liu J."/>
            <person name="Shao H."/>
            <person name="Ye R."/>
            <person name="Li L."/>
            <person name="Wei W."/>
            <person name="Wang X."/>
            <person name="Wang C."/>
            <person name="Yang T."/>
            <person name="Huo Q."/>
            <person name="Li W."/>
            <person name="Guo W."/>
            <person name="Chen H."/>
            <person name="Zhou L."/>
            <person name="Ni X."/>
            <person name="Tian J."/>
            <person name="Zhou Y."/>
            <person name="Sheng Y."/>
            <person name="Liu T."/>
            <person name="Pan Y."/>
            <person name="Xia L."/>
            <person name="Li J."/>
            <person name="Zhao F."/>
            <person name="Cao W."/>
        </authorList>
    </citation>
    <scope>NUCLEOTIDE SEQUENCE</scope>
    <source>
        <strain evidence="1">Hyas-2018</strain>
    </source>
</reference>
<comment type="caution">
    <text evidence="1">The sequence shown here is derived from an EMBL/GenBank/DDBJ whole genome shotgun (WGS) entry which is preliminary data.</text>
</comment>
<sequence>MSIGIRACQYEPLPGSASNFKRARPVFDISFNDYIATTNGCFNFLEIVGGIVLNVLMGSDQGRDSKARRLLSGSAYTFSFNGFFMMFSSMLNSTSAVYLPALFYYVLFQGTGAACYFISGIMIARQTHEVSVIVEQVNSNGLLYHPGPYGAPPSPRPRTDMDRRHWTDCYESLHSTLLTLIPFPFPKT</sequence>
<evidence type="ECO:0000313" key="1">
    <source>
        <dbReference type="EMBL" id="KAH6926558.1"/>
    </source>
</evidence>
<proteinExistence type="predicted"/>
<gene>
    <name evidence="1" type="ORF">HPB50_019765</name>
</gene>
<name>A0ACB7RVR6_HYAAI</name>
<dbReference type="Proteomes" id="UP000821845">
    <property type="component" value="Chromosome 7"/>
</dbReference>
<keyword evidence="2" id="KW-1185">Reference proteome</keyword>